<evidence type="ECO:0000313" key="2">
    <source>
        <dbReference type="Proteomes" id="UP000716291"/>
    </source>
</evidence>
<keyword evidence="2" id="KW-1185">Reference proteome</keyword>
<proteinExistence type="predicted"/>
<dbReference type="AlphaFoldDB" id="A0A9P6WZ57"/>
<protein>
    <submittedName>
        <fullName evidence="1">Uncharacterized protein</fullName>
    </submittedName>
</protein>
<organism evidence="1 2">
    <name type="scientific">Rhizopus oryzae</name>
    <name type="common">Mucormycosis agent</name>
    <name type="synonym">Rhizopus arrhizus var. delemar</name>
    <dbReference type="NCBI Taxonomy" id="64495"/>
    <lineage>
        <taxon>Eukaryota</taxon>
        <taxon>Fungi</taxon>
        <taxon>Fungi incertae sedis</taxon>
        <taxon>Mucoromycota</taxon>
        <taxon>Mucoromycotina</taxon>
        <taxon>Mucoromycetes</taxon>
        <taxon>Mucorales</taxon>
        <taxon>Mucorineae</taxon>
        <taxon>Rhizopodaceae</taxon>
        <taxon>Rhizopus</taxon>
    </lineage>
</organism>
<sequence length="453" mass="51449">MVLLSPWITLFDQNEFIVETIAAHTEYLGNAVPNESSLTCQMLLEKPKKNEDIHMKEAKPRRGYVRYTVQDKVRFFDLKIEKRMTASALISRDDDGNEVEYDAFSTFECRPIIPSKRPLDTNAIEPSICNDLASLIYKSPHRRLLASREYFELDDTAELLLNKGWLHEPQVKFACAQVLADAVLMNVSNGEAILVNTVEMYRGTKSVDIHHELPFSSSMSIFTIKPTYANIWPHIRSTGDGSKLPGPKRGTKSGAIIVSFCYVTTAYENIHRSGQLDKGKKDRIKCVNMIHRTVQFDCPRRGNYVHSSHHPTTYYLCRASSDATLFSHLQPYIVFTYCDHEGSAKSMDNENASMIASRLFQRIAYSIIHSPSEAHLDKDFVASLHDKCKNNGKIKQLFGDLLHLFGDDMEMVIIGNSILNNQILQHMAAIMSSDISKANETVVFRIQKQLRAY</sequence>
<dbReference type="Proteomes" id="UP000716291">
    <property type="component" value="Unassembled WGS sequence"/>
</dbReference>
<comment type="caution">
    <text evidence="1">The sequence shown here is derived from an EMBL/GenBank/DDBJ whole genome shotgun (WGS) entry which is preliminary data.</text>
</comment>
<reference evidence="1" key="1">
    <citation type="journal article" date="2020" name="Microb. Genom.">
        <title>Genetic diversity of clinical and environmental Mucorales isolates obtained from an investigation of mucormycosis cases among solid organ transplant recipients.</title>
        <authorList>
            <person name="Nguyen M.H."/>
            <person name="Kaul D."/>
            <person name="Muto C."/>
            <person name="Cheng S.J."/>
            <person name="Richter R.A."/>
            <person name="Bruno V.M."/>
            <person name="Liu G."/>
            <person name="Beyhan S."/>
            <person name="Sundermann A.J."/>
            <person name="Mounaud S."/>
            <person name="Pasculle A.W."/>
            <person name="Nierman W.C."/>
            <person name="Driscoll E."/>
            <person name="Cumbie R."/>
            <person name="Clancy C.J."/>
            <person name="Dupont C.L."/>
        </authorList>
    </citation>
    <scope>NUCLEOTIDE SEQUENCE</scope>
    <source>
        <strain evidence="1">GL11</strain>
    </source>
</reference>
<name>A0A9P6WZ57_RHIOR</name>
<gene>
    <name evidence="1" type="ORF">G6F64_011500</name>
</gene>
<evidence type="ECO:0000313" key="1">
    <source>
        <dbReference type="EMBL" id="KAG1301777.1"/>
    </source>
</evidence>
<dbReference type="EMBL" id="JAANQT010002829">
    <property type="protein sequence ID" value="KAG1301777.1"/>
    <property type="molecule type" value="Genomic_DNA"/>
</dbReference>
<accession>A0A9P6WZ57</accession>